<evidence type="ECO:0000313" key="2">
    <source>
        <dbReference type="Proteomes" id="UP000315017"/>
    </source>
</evidence>
<dbReference type="EMBL" id="CP036274">
    <property type="protein sequence ID" value="QDU27436.1"/>
    <property type="molecule type" value="Genomic_DNA"/>
</dbReference>
<reference evidence="1 2" key="1">
    <citation type="submission" date="2019-02" db="EMBL/GenBank/DDBJ databases">
        <title>Deep-cultivation of Planctomycetes and their phenomic and genomic characterization uncovers novel biology.</title>
        <authorList>
            <person name="Wiegand S."/>
            <person name="Jogler M."/>
            <person name="Boedeker C."/>
            <person name="Pinto D."/>
            <person name="Vollmers J."/>
            <person name="Rivas-Marin E."/>
            <person name="Kohn T."/>
            <person name="Peeters S.H."/>
            <person name="Heuer A."/>
            <person name="Rast P."/>
            <person name="Oberbeckmann S."/>
            <person name="Bunk B."/>
            <person name="Jeske O."/>
            <person name="Meyerdierks A."/>
            <person name="Storesund J.E."/>
            <person name="Kallscheuer N."/>
            <person name="Luecker S."/>
            <person name="Lage O.M."/>
            <person name="Pohl T."/>
            <person name="Merkel B.J."/>
            <person name="Hornburger P."/>
            <person name="Mueller R.-W."/>
            <person name="Bruemmer F."/>
            <person name="Labrenz M."/>
            <person name="Spormann A.M."/>
            <person name="Op den Camp H."/>
            <person name="Overmann J."/>
            <person name="Amann R."/>
            <person name="Jetten M.S.M."/>
            <person name="Mascher T."/>
            <person name="Medema M.H."/>
            <person name="Devos D.P."/>
            <person name="Kaster A.-K."/>
            <person name="Ovreas L."/>
            <person name="Rohde M."/>
            <person name="Galperin M.Y."/>
            <person name="Jogler C."/>
        </authorList>
    </citation>
    <scope>NUCLEOTIDE SEQUENCE [LARGE SCALE GENOMIC DNA]</scope>
    <source>
        <strain evidence="1 2">ETA_A8</strain>
    </source>
</reference>
<dbReference type="Proteomes" id="UP000315017">
    <property type="component" value="Chromosome"/>
</dbReference>
<proteinExistence type="predicted"/>
<dbReference type="KEGG" id="aagg:ETAA8_25230"/>
<sequence length="146" mass="16063">MPADGAFCRLLNQRSRCWSPAFLSAGLLLLSILATCPTAKSAESIQQETSCSRQSATVSTIRLFDCSVEAEERHSDQLPADEFRTVYPDAPTELNSSSTLRVESDWTEVIYWQPAALPSPRLIPNGLVLSYLCDSARHQCSGVQLI</sequence>
<name>A0A517YB11_9BACT</name>
<accession>A0A517YB11</accession>
<protein>
    <submittedName>
        <fullName evidence="1">Uncharacterized protein</fullName>
    </submittedName>
</protein>
<evidence type="ECO:0000313" key="1">
    <source>
        <dbReference type="EMBL" id="QDU27436.1"/>
    </source>
</evidence>
<gene>
    <name evidence="1" type="ORF">ETAA8_25230</name>
</gene>
<dbReference type="AlphaFoldDB" id="A0A517YB11"/>
<organism evidence="1 2">
    <name type="scientific">Anatilimnocola aggregata</name>
    <dbReference type="NCBI Taxonomy" id="2528021"/>
    <lineage>
        <taxon>Bacteria</taxon>
        <taxon>Pseudomonadati</taxon>
        <taxon>Planctomycetota</taxon>
        <taxon>Planctomycetia</taxon>
        <taxon>Pirellulales</taxon>
        <taxon>Pirellulaceae</taxon>
        <taxon>Anatilimnocola</taxon>
    </lineage>
</organism>
<keyword evidence="2" id="KW-1185">Reference proteome</keyword>